<dbReference type="Proteomes" id="UP001597118">
    <property type="component" value="Unassembled WGS sequence"/>
</dbReference>
<feature type="domain" description="OmpA-like" evidence="11">
    <location>
        <begin position="306"/>
        <end position="420"/>
    </location>
</feature>
<comment type="caution">
    <text evidence="12">The sequence shown here is derived from an EMBL/GenBank/DDBJ whole genome shotgun (WGS) entry which is preliminary data.</text>
</comment>
<organism evidence="12 13">
    <name type="scientific">Pseudopedobacter beijingensis</name>
    <dbReference type="NCBI Taxonomy" id="1207056"/>
    <lineage>
        <taxon>Bacteria</taxon>
        <taxon>Pseudomonadati</taxon>
        <taxon>Bacteroidota</taxon>
        <taxon>Sphingobacteriia</taxon>
        <taxon>Sphingobacteriales</taxon>
        <taxon>Sphingobacteriaceae</taxon>
        <taxon>Pseudopedobacter</taxon>
    </lineage>
</organism>
<evidence type="ECO:0000256" key="3">
    <source>
        <dbReference type="ARBA" id="ARBA00022452"/>
    </source>
</evidence>
<dbReference type="RefSeq" id="WP_379662005.1">
    <property type="nucleotide sequence ID" value="NZ_JBHUDG010000005.1"/>
</dbReference>
<keyword evidence="3" id="KW-1134">Transmembrane beta strand</keyword>
<dbReference type="Pfam" id="PF09411">
    <property type="entry name" value="PagL"/>
    <property type="match status" value="1"/>
</dbReference>
<evidence type="ECO:0000256" key="10">
    <source>
        <dbReference type="SAM" id="SignalP"/>
    </source>
</evidence>
<keyword evidence="4" id="KW-0812">Transmembrane</keyword>
<evidence type="ECO:0000256" key="4">
    <source>
        <dbReference type="ARBA" id="ARBA00022692"/>
    </source>
</evidence>
<dbReference type="GO" id="GO:0016787">
    <property type="term" value="F:hydrolase activity"/>
    <property type="evidence" value="ECO:0007669"/>
    <property type="project" value="UniProtKB-KW"/>
</dbReference>
<dbReference type="CDD" id="cd07185">
    <property type="entry name" value="OmpA_C-like"/>
    <property type="match status" value="1"/>
</dbReference>
<sequence length="420" mass="45274">MNYSTMKKTVALSLATAFAAVANAQESSSAKVFGGAKQYRTWSIGVNAGVLSPIIPFGTNDYPEWESNLGYGLFVKKQLAPSFGLKLDAHRGKLSGKLNDTPNAPSFETDLNYAAALKGVVNVGTVSFLKRQNTLGFFVQAGAGLTGYDLKNNADNNTGKRTELYIPVGVGANVKLGEVVALNIGYDANFLDADNLDGRWANGASNKDKWSYAYAGLEFTLGSKSKPSLQWSNPVALLYDELKDPALRQEVDALKGRLTNVESSVDALKKDSDGDGVADYFDKCPNTPAGVQVDGSGCPIEFPEPPAVEKEITSDNIQFEFNSSVLRTSAYPTLDRVSADLRANKSKKVQLDGHASSEGTEAYNMQLSIDRANSVKTYLVNSGVDAKRISVKGYGESRPIASNATEEGRILNRRVEFKDK</sequence>
<evidence type="ECO:0000313" key="13">
    <source>
        <dbReference type="Proteomes" id="UP001597118"/>
    </source>
</evidence>
<dbReference type="InterPro" id="IPR036737">
    <property type="entry name" value="OmpA-like_sf"/>
</dbReference>
<evidence type="ECO:0000256" key="7">
    <source>
        <dbReference type="ARBA" id="ARBA00023136"/>
    </source>
</evidence>
<proteinExistence type="predicted"/>
<dbReference type="InterPro" id="IPR006665">
    <property type="entry name" value="OmpA-like"/>
</dbReference>
<dbReference type="InterPro" id="IPR028974">
    <property type="entry name" value="TSP_type-3_rpt"/>
</dbReference>
<evidence type="ECO:0000256" key="2">
    <source>
        <dbReference type="ARBA" id="ARBA00022448"/>
    </source>
</evidence>
<name>A0ABW4IC83_9SPHI</name>
<dbReference type="SUPFAM" id="SSF103088">
    <property type="entry name" value="OmpA-like"/>
    <property type="match status" value="1"/>
</dbReference>
<dbReference type="Gene3D" id="4.10.1080.10">
    <property type="entry name" value="TSP type-3 repeat"/>
    <property type="match status" value="1"/>
</dbReference>
<keyword evidence="7 9" id="KW-0472">Membrane</keyword>
<dbReference type="PRINTS" id="PR01023">
    <property type="entry name" value="NAFLGMOTY"/>
</dbReference>
<dbReference type="InterPro" id="IPR018550">
    <property type="entry name" value="Lipid-A_deacylase-rel"/>
</dbReference>
<dbReference type="SUPFAM" id="SSF56925">
    <property type="entry name" value="OMPA-like"/>
    <property type="match status" value="1"/>
</dbReference>
<evidence type="ECO:0000313" key="12">
    <source>
        <dbReference type="EMBL" id="MFD1629627.1"/>
    </source>
</evidence>
<keyword evidence="8" id="KW-0998">Cell outer membrane</keyword>
<dbReference type="Gene3D" id="2.40.160.20">
    <property type="match status" value="1"/>
</dbReference>
<accession>A0ABW4IC83</accession>
<keyword evidence="2" id="KW-0813">Transport</keyword>
<gene>
    <name evidence="12" type="ORF">ACFSAH_07060</name>
</gene>
<feature type="chain" id="PRO_5046087033" evidence="10">
    <location>
        <begin position="25"/>
        <end position="420"/>
    </location>
</feature>
<keyword evidence="5" id="KW-0406">Ion transport</keyword>
<dbReference type="PANTHER" id="PTHR30329:SF21">
    <property type="entry name" value="LIPOPROTEIN YIAD-RELATED"/>
    <property type="match status" value="1"/>
</dbReference>
<dbReference type="InterPro" id="IPR011250">
    <property type="entry name" value="OMP/PagP_B-barrel"/>
</dbReference>
<evidence type="ECO:0000256" key="8">
    <source>
        <dbReference type="ARBA" id="ARBA00023237"/>
    </source>
</evidence>
<dbReference type="InterPro" id="IPR050330">
    <property type="entry name" value="Bact_OuterMem_StrucFunc"/>
</dbReference>
<keyword evidence="13" id="KW-1185">Reference proteome</keyword>
<evidence type="ECO:0000259" key="11">
    <source>
        <dbReference type="PROSITE" id="PS51123"/>
    </source>
</evidence>
<evidence type="ECO:0000256" key="1">
    <source>
        <dbReference type="ARBA" id="ARBA00004571"/>
    </source>
</evidence>
<dbReference type="PROSITE" id="PS51123">
    <property type="entry name" value="OMPA_2"/>
    <property type="match status" value="1"/>
</dbReference>
<dbReference type="PRINTS" id="PR01021">
    <property type="entry name" value="OMPADOMAIN"/>
</dbReference>
<protein>
    <submittedName>
        <fullName evidence="12">Acyloxyacyl hydrolase</fullName>
    </submittedName>
</protein>
<dbReference type="PANTHER" id="PTHR30329">
    <property type="entry name" value="STATOR ELEMENT OF FLAGELLAR MOTOR COMPLEX"/>
    <property type="match status" value="1"/>
</dbReference>
<evidence type="ECO:0000256" key="5">
    <source>
        <dbReference type="ARBA" id="ARBA00023065"/>
    </source>
</evidence>
<keyword evidence="10" id="KW-0732">Signal</keyword>
<evidence type="ECO:0000256" key="6">
    <source>
        <dbReference type="ARBA" id="ARBA00023114"/>
    </source>
</evidence>
<keyword evidence="6" id="KW-0626">Porin</keyword>
<reference evidence="13" key="1">
    <citation type="journal article" date="2019" name="Int. J. Syst. Evol. Microbiol.">
        <title>The Global Catalogue of Microorganisms (GCM) 10K type strain sequencing project: providing services to taxonomists for standard genome sequencing and annotation.</title>
        <authorList>
            <consortium name="The Broad Institute Genomics Platform"/>
            <consortium name="The Broad Institute Genome Sequencing Center for Infectious Disease"/>
            <person name="Wu L."/>
            <person name="Ma J."/>
        </authorList>
    </citation>
    <scope>NUCLEOTIDE SEQUENCE [LARGE SCALE GENOMIC DNA]</scope>
    <source>
        <strain evidence="13">CCUG 53762</strain>
    </source>
</reference>
<dbReference type="EMBL" id="JBHUDG010000005">
    <property type="protein sequence ID" value="MFD1629627.1"/>
    <property type="molecule type" value="Genomic_DNA"/>
</dbReference>
<dbReference type="SUPFAM" id="SSF103647">
    <property type="entry name" value="TSP type-3 repeat"/>
    <property type="match status" value="1"/>
</dbReference>
<comment type="subcellular location">
    <subcellularLocation>
        <location evidence="1">Cell outer membrane</location>
        <topology evidence="1">Multi-pass membrane protein</topology>
    </subcellularLocation>
</comment>
<keyword evidence="12" id="KW-0378">Hydrolase</keyword>
<evidence type="ECO:0000256" key="9">
    <source>
        <dbReference type="PROSITE-ProRule" id="PRU00473"/>
    </source>
</evidence>
<dbReference type="InterPro" id="IPR006664">
    <property type="entry name" value="OMP_bac"/>
</dbReference>
<feature type="signal peptide" evidence="10">
    <location>
        <begin position="1"/>
        <end position="24"/>
    </location>
</feature>
<dbReference type="Pfam" id="PF00691">
    <property type="entry name" value="OmpA"/>
    <property type="match status" value="1"/>
</dbReference>
<dbReference type="Gene3D" id="3.30.1330.60">
    <property type="entry name" value="OmpA-like domain"/>
    <property type="match status" value="1"/>
</dbReference>